<dbReference type="InterPro" id="IPR032880">
    <property type="entry name" value="CSC1/OSCA1-like_N"/>
</dbReference>
<feature type="transmembrane region" description="Helical" evidence="8">
    <location>
        <begin position="512"/>
        <end position="530"/>
    </location>
</feature>
<proteinExistence type="inferred from homology"/>
<dbReference type="Pfam" id="PF14703">
    <property type="entry name" value="PHM7_cyt"/>
    <property type="match status" value="1"/>
</dbReference>
<evidence type="ECO:0000259" key="11">
    <source>
        <dbReference type="Pfam" id="PF13967"/>
    </source>
</evidence>
<keyword evidence="3" id="KW-0813">Transport</keyword>
<keyword evidence="6 8" id="KW-0472">Membrane</keyword>
<feature type="domain" description="CSC1/OSCA1-like cytosolic" evidence="12">
    <location>
        <begin position="212"/>
        <end position="406"/>
    </location>
</feature>
<dbReference type="PANTHER" id="PTHR13018:SF26">
    <property type="entry name" value="DOMAIN PROTEIN, PUTATIVE (AFU_ORTHOLOGUE AFUA_5G10920)-RELATED"/>
    <property type="match status" value="1"/>
</dbReference>
<dbReference type="InterPro" id="IPR022257">
    <property type="entry name" value="PHM7_ext"/>
</dbReference>
<feature type="transmembrane region" description="Helical" evidence="8">
    <location>
        <begin position="168"/>
        <end position="187"/>
    </location>
</feature>
<reference evidence="13 14" key="1">
    <citation type="submission" date="2023-08" db="EMBL/GenBank/DDBJ databases">
        <title>Black Yeasts Isolated from many extreme environments.</title>
        <authorList>
            <person name="Coleine C."/>
            <person name="Stajich J.E."/>
            <person name="Selbmann L."/>
        </authorList>
    </citation>
    <scope>NUCLEOTIDE SEQUENCE [LARGE SCALE GENOMIC DNA]</scope>
    <source>
        <strain evidence="13 14">CCFEE 5885</strain>
    </source>
</reference>
<feature type="compositionally biased region" description="Basic and acidic residues" evidence="7">
    <location>
        <begin position="765"/>
        <end position="778"/>
    </location>
</feature>
<feature type="domain" description="CSC1/OSCA1-like N-terminal transmembrane" evidence="11">
    <location>
        <begin position="39"/>
        <end position="189"/>
    </location>
</feature>
<comment type="similarity">
    <text evidence="2">Belongs to the CSC1 (TC 1.A.17) family.</text>
</comment>
<dbReference type="InterPro" id="IPR027815">
    <property type="entry name" value="CSC1/OSCA1-like_cyt"/>
</dbReference>
<dbReference type="Pfam" id="PF12621">
    <property type="entry name" value="PHM7_ext"/>
    <property type="match status" value="1"/>
</dbReference>
<keyword evidence="4 8" id="KW-0812">Transmembrane</keyword>
<feature type="transmembrane region" description="Helical" evidence="8">
    <location>
        <begin position="419"/>
        <end position="442"/>
    </location>
</feature>
<feature type="transmembrane region" description="Helical" evidence="8">
    <location>
        <begin position="703"/>
        <end position="724"/>
    </location>
</feature>
<evidence type="ECO:0000259" key="10">
    <source>
        <dbReference type="Pfam" id="PF12621"/>
    </source>
</evidence>
<feature type="transmembrane region" description="Helical" evidence="8">
    <location>
        <begin position="117"/>
        <end position="137"/>
    </location>
</feature>
<evidence type="ECO:0000256" key="5">
    <source>
        <dbReference type="ARBA" id="ARBA00022989"/>
    </source>
</evidence>
<evidence type="ECO:0000313" key="14">
    <source>
        <dbReference type="Proteomes" id="UP001345013"/>
    </source>
</evidence>
<dbReference type="PANTHER" id="PTHR13018">
    <property type="entry name" value="PROBABLE MEMBRANE PROTEIN DUF221-RELATED"/>
    <property type="match status" value="1"/>
</dbReference>
<feature type="transmembrane region" description="Helical" evidence="8">
    <location>
        <begin position="454"/>
        <end position="485"/>
    </location>
</feature>
<sequence length="898" mass="100683">MVNPRVVHWLLRRQSVNTDANNDENVGAARSAPASASQLVSTLIPSLIVAGAFFLAFLILRTRFPRQYAPRTFRSLPKHERSPQLPKNFLGWLKTFNQIPDTHVLNNSLDAFFLLRYLKMAVIITFVGCLFTWPILFTVNATGSAGLTQLDMLTYANINPYTNDGYRYYAHAIVAWIYIGFIFFLVTREMIFYVNLRQAYLLSPLYSERISSRTVLFQSVPTEYANEGRIRQMFGEDLKNVWVASTTEELEEMVEERTKAAMKLEAAETKLVKLCNQARLKQSKKGTEDSEAIHISDPELGGESGSLAVRWISPKQRPTHRLKPLIGKKVDTIDWAREEIARLNPLIERQQDTYRAGEAPPLNAVFVEFWRQTDAQAAFQMVTHHQALHMSPRVVGLQPGEVIWSNLGITWRTRTIRNIISIAVVVATIIFWSIPVAVVGSISNVNFLAEKVPFLAWILDIPTVILGVITGLLPSVALAILMSLLPPYLRFMAKFSGKATLSLVELRCHESYFWFQVIQVFLVTTMTSAASKAVPAILEGGVTQIPTLLAQSLPASSNFYISYFILQGLTFASGALLQIVGLVLFHLLGKILDSTPRKMYQRWSQLSSLGWGTVFPVVELLVIISIAYSAIAPLMMGFATVGLFLFYFAYRYNLLFVNASMIDTKGLVYAKALKHTLVGCYLAVICLIGLFGVSSGGTGKGPLVMMIVFLVLMVLYHISLNSAIDPLLYYLPRSLEAEEESLLRSDYQTAVGPSDSKGNRMNGAELKEKNVSVREDSTSSRNAKADSGFMGMIRKFLRPDIYASYAIMRQLVPRDFPHISYSPEVEKDAFQHPAVTNIVPLLWIPKDTMGVSRQECAHTNKVTPMTDEGATFTKKGRIVWSEEETGGRPPIWQEPIYY</sequence>
<evidence type="ECO:0000256" key="8">
    <source>
        <dbReference type="SAM" id="Phobius"/>
    </source>
</evidence>
<dbReference type="InterPro" id="IPR045122">
    <property type="entry name" value="Csc1-like"/>
</dbReference>
<dbReference type="Proteomes" id="UP001345013">
    <property type="component" value="Unassembled WGS sequence"/>
</dbReference>
<feature type="transmembrane region" description="Helical" evidence="8">
    <location>
        <begin position="560"/>
        <end position="588"/>
    </location>
</feature>
<dbReference type="InterPro" id="IPR003864">
    <property type="entry name" value="CSC1/OSCA1-like_7TM"/>
</dbReference>
<organism evidence="13 14">
    <name type="scientific">Lithohypha guttulata</name>
    <dbReference type="NCBI Taxonomy" id="1690604"/>
    <lineage>
        <taxon>Eukaryota</taxon>
        <taxon>Fungi</taxon>
        <taxon>Dikarya</taxon>
        <taxon>Ascomycota</taxon>
        <taxon>Pezizomycotina</taxon>
        <taxon>Eurotiomycetes</taxon>
        <taxon>Chaetothyriomycetidae</taxon>
        <taxon>Chaetothyriales</taxon>
        <taxon>Trichomeriaceae</taxon>
        <taxon>Lithohypha</taxon>
    </lineage>
</organism>
<keyword evidence="5 8" id="KW-1133">Transmembrane helix</keyword>
<feature type="transmembrane region" description="Helical" evidence="8">
    <location>
        <begin position="672"/>
        <end position="691"/>
    </location>
</feature>
<dbReference type="Pfam" id="PF02714">
    <property type="entry name" value="RSN1_7TM"/>
    <property type="match status" value="1"/>
</dbReference>
<feature type="transmembrane region" description="Helical" evidence="8">
    <location>
        <begin position="609"/>
        <end position="628"/>
    </location>
</feature>
<evidence type="ECO:0000256" key="4">
    <source>
        <dbReference type="ARBA" id="ARBA00022692"/>
    </source>
</evidence>
<gene>
    <name evidence="13" type="primary">PHM7_1</name>
    <name evidence="13" type="ORF">LTR24_007977</name>
</gene>
<evidence type="ECO:0000256" key="7">
    <source>
        <dbReference type="SAM" id="MobiDB-lite"/>
    </source>
</evidence>
<keyword evidence="14" id="KW-1185">Reference proteome</keyword>
<evidence type="ECO:0000256" key="6">
    <source>
        <dbReference type="ARBA" id="ARBA00023136"/>
    </source>
</evidence>
<dbReference type="Pfam" id="PF13967">
    <property type="entry name" value="RSN1_TM"/>
    <property type="match status" value="1"/>
</dbReference>
<comment type="caution">
    <text evidence="13">The sequence shown here is derived from an EMBL/GenBank/DDBJ whole genome shotgun (WGS) entry which is preliminary data.</text>
</comment>
<evidence type="ECO:0000256" key="1">
    <source>
        <dbReference type="ARBA" id="ARBA00004141"/>
    </source>
</evidence>
<protein>
    <submittedName>
        <fullName evidence="13">Phosphate metabolism protein 7</fullName>
    </submittedName>
</protein>
<feature type="transmembrane region" description="Helical" evidence="8">
    <location>
        <begin position="634"/>
        <end position="652"/>
    </location>
</feature>
<feature type="region of interest" description="Disordered" evidence="7">
    <location>
        <begin position="749"/>
        <end position="783"/>
    </location>
</feature>
<evidence type="ECO:0000313" key="13">
    <source>
        <dbReference type="EMBL" id="KAK5082479.1"/>
    </source>
</evidence>
<evidence type="ECO:0000256" key="3">
    <source>
        <dbReference type="ARBA" id="ARBA00022448"/>
    </source>
</evidence>
<feature type="transmembrane region" description="Helical" evidence="8">
    <location>
        <begin position="39"/>
        <end position="60"/>
    </location>
</feature>
<name>A0ABR0K1C7_9EURO</name>
<evidence type="ECO:0000259" key="9">
    <source>
        <dbReference type="Pfam" id="PF02714"/>
    </source>
</evidence>
<feature type="domain" description="10TM putative phosphate transporter extracellular tail" evidence="10">
    <location>
        <begin position="796"/>
        <end position="890"/>
    </location>
</feature>
<evidence type="ECO:0000259" key="12">
    <source>
        <dbReference type="Pfam" id="PF14703"/>
    </source>
</evidence>
<evidence type="ECO:0000256" key="2">
    <source>
        <dbReference type="ARBA" id="ARBA00007779"/>
    </source>
</evidence>
<feature type="domain" description="CSC1/OSCA1-like 7TM region" evidence="9">
    <location>
        <begin position="417"/>
        <end position="691"/>
    </location>
</feature>
<comment type="subcellular location">
    <subcellularLocation>
        <location evidence="1">Membrane</location>
        <topology evidence="1">Multi-pass membrane protein</topology>
    </subcellularLocation>
</comment>
<dbReference type="EMBL" id="JAVRRG010000129">
    <property type="protein sequence ID" value="KAK5082479.1"/>
    <property type="molecule type" value="Genomic_DNA"/>
</dbReference>
<accession>A0ABR0K1C7</accession>